<dbReference type="Proteomes" id="UP000646244">
    <property type="component" value="Unassembled WGS sequence"/>
</dbReference>
<reference evidence="1" key="1">
    <citation type="journal article" date="2014" name="Int. J. Syst. Evol. Microbiol.">
        <title>Complete genome sequence of Corynebacterium casei LMG S-19264T (=DSM 44701T), isolated from a smear-ripened cheese.</title>
        <authorList>
            <consortium name="US DOE Joint Genome Institute (JGI-PGF)"/>
            <person name="Walter F."/>
            <person name="Albersmeier A."/>
            <person name="Kalinowski J."/>
            <person name="Ruckert C."/>
        </authorList>
    </citation>
    <scope>NUCLEOTIDE SEQUENCE</scope>
    <source>
        <strain evidence="1">JCM 4633</strain>
    </source>
</reference>
<comment type="caution">
    <text evidence="1">The sequence shown here is derived from an EMBL/GenBank/DDBJ whole genome shotgun (WGS) entry which is preliminary data.</text>
</comment>
<dbReference type="Gene3D" id="3.30.559.10">
    <property type="entry name" value="Chloramphenicol acetyltransferase-like domain"/>
    <property type="match status" value="1"/>
</dbReference>
<gene>
    <name evidence="1" type="ORF">GCM10010507_13120</name>
</gene>
<organism evidence="1 2">
    <name type="scientific">Streptomyces cinnamoneus</name>
    <name type="common">Streptoverticillium cinnamoneum</name>
    <dbReference type="NCBI Taxonomy" id="53446"/>
    <lineage>
        <taxon>Bacteria</taxon>
        <taxon>Bacillati</taxon>
        <taxon>Actinomycetota</taxon>
        <taxon>Actinomycetes</taxon>
        <taxon>Kitasatosporales</taxon>
        <taxon>Streptomycetaceae</taxon>
        <taxon>Streptomyces</taxon>
        <taxon>Streptomyces cinnamoneus group</taxon>
    </lineage>
</organism>
<evidence type="ECO:0008006" key="3">
    <source>
        <dbReference type="Google" id="ProtNLM"/>
    </source>
</evidence>
<evidence type="ECO:0000313" key="1">
    <source>
        <dbReference type="EMBL" id="GHC40324.1"/>
    </source>
</evidence>
<name>A0A918WEV8_STRCJ</name>
<accession>A0A918WEV8</accession>
<dbReference type="InterPro" id="IPR023213">
    <property type="entry name" value="CAT-like_dom_sf"/>
</dbReference>
<dbReference type="EMBL" id="BMVB01000003">
    <property type="protein sequence ID" value="GHC40324.1"/>
    <property type="molecule type" value="Genomic_DNA"/>
</dbReference>
<reference evidence="1" key="2">
    <citation type="submission" date="2020-09" db="EMBL/GenBank/DDBJ databases">
        <authorList>
            <person name="Sun Q."/>
            <person name="Ohkuma M."/>
        </authorList>
    </citation>
    <scope>NUCLEOTIDE SEQUENCE</scope>
    <source>
        <strain evidence="1">JCM 4633</strain>
    </source>
</reference>
<evidence type="ECO:0000313" key="2">
    <source>
        <dbReference type="Proteomes" id="UP000646244"/>
    </source>
</evidence>
<dbReference type="Gene3D" id="3.30.559.30">
    <property type="entry name" value="Nonribosomal peptide synthetase, condensation domain"/>
    <property type="match status" value="1"/>
</dbReference>
<proteinExistence type="predicted"/>
<protein>
    <recommendedName>
        <fullName evidence="3">Condensation domain-containing protein</fullName>
    </recommendedName>
</protein>
<sequence length="467" mass="50536">MIEITGYAPRPGELIGFRPVAGAVAAAATAPVHPAPPSHLQENHIRRILANRAAGRAQSSWVGVAFDVPGRLDTAAMARAFGTWVRRHPTLLTWFTPDGDLLQRRAVPAEVFAVEPVPLGTYGSGTDVRDRLWQHIASGTSPLSWPSFVAGAVLRDEGDTSTVWFGVDHSHSDGYSATLVFAELRALYEAERSGGEALLPPVDSYVDYCVQDRERAALIGADDPGVRRWVDFYRAGPPPGFPLDLGTEPGAGHPGVPVERELFDAAEAEAFSEVCKRLGAGFMAGVLASLAVTGHDLGGVERYRGLSVVHTRTERRWQRTQGWLVNLIPVEFPAADGFGKAVIEAQEALATAREAAGVTPMRVMELAPELAGTVQPGTAAAYPMVSYLDGRHVPGSRDWAAADYNGLEGPGTSGEVNLWVNRLWDRTYVKTRYPDTPAARRNVPRFLNHLRDVLRTVARTGDTVTRL</sequence>
<dbReference type="AlphaFoldDB" id="A0A918WEV8"/>
<dbReference type="SUPFAM" id="SSF52777">
    <property type="entry name" value="CoA-dependent acyltransferases"/>
    <property type="match status" value="2"/>
</dbReference>